<evidence type="ECO:0000313" key="2">
    <source>
        <dbReference type="Proteomes" id="UP001056120"/>
    </source>
</evidence>
<dbReference type="Proteomes" id="UP001056120">
    <property type="component" value="Linkage Group LG02"/>
</dbReference>
<organism evidence="1 2">
    <name type="scientific">Smallanthus sonchifolius</name>
    <dbReference type="NCBI Taxonomy" id="185202"/>
    <lineage>
        <taxon>Eukaryota</taxon>
        <taxon>Viridiplantae</taxon>
        <taxon>Streptophyta</taxon>
        <taxon>Embryophyta</taxon>
        <taxon>Tracheophyta</taxon>
        <taxon>Spermatophyta</taxon>
        <taxon>Magnoliopsida</taxon>
        <taxon>eudicotyledons</taxon>
        <taxon>Gunneridae</taxon>
        <taxon>Pentapetalae</taxon>
        <taxon>asterids</taxon>
        <taxon>campanulids</taxon>
        <taxon>Asterales</taxon>
        <taxon>Asteraceae</taxon>
        <taxon>Asteroideae</taxon>
        <taxon>Heliantheae alliance</taxon>
        <taxon>Millerieae</taxon>
        <taxon>Smallanthus</taxon>
    </lineage>
</organism>
<reference evidence="2" key="1">
    <citation type="journal article" date="2022" name="Mol. Ecol. Resour.">
        <title>The genomes of chicory, endive, great burdock and yacon provide insights into Asteraceae palaeo-polyploidization history and plant inulin production.</title>
        <authorList>
            <person name="Fan W."/>
            <person name="Wang S."/>
            <person name="Wang H."/>
            <person name="Wang A."/>
            <person name="Jiang F."/>
            <person name="Liu H."/>
            <person name="Zhao H."/>
            <person name="Xu D."/>
            <person name="Zhang Y."/>
        </authorList>
    </citation>
    <scope>NUCLEOTIDE SEQUENCE [LARGE SCALE GENOMIC DNA]</scope>
    <source>
        <strain evidence="2">cv. Yunnan</strain>
    </source>
</reference>
<sequence length="88" mass="10517">MLLLRPRTRFSDQIFSLEDTSNHKQSIRKGISMVISCIQCDCIMLIHLAEIQVRIQNPKLRHGYVMLGFCFIKGYFRVNFWETSKWFM</sequence>
<gene>
    <name evidence="1" type="ORF">L1987_06722</name>
</gene>
<name>A0ACB9JYV6_9ASTR</name>
<evidence type="ECO:0000313" key="1">
    <source>
        <dbReference type="EMBL" id="KAI3825241.1"/>
    </source>
</evidence>
<proteinExistence type="predicted"/>
<keyword evidence="2" id="KW-1185">Reference proteome</keyword>
<protein>
    <submittedName>
        <fullName evidence="1">Uncharacterized protein</fullName>
    </submittedName>
</protein>
<reference evidence="1 2" key="2">
    <citation type="journal article" date="2022" name="Mol. Ecol. Resour.">
        <title>The genomes of chicory, endive, great burdock and yacon provide insights into Asteraceae paleo-polyploidization history and plant inulin production.</title>
        <authorList>
            <person name="Fan W."/>
            <person name="Wang S."/>
            <person name="Wang H."/>
            <person name="Wang A."/>
            <person name="Jiang F."/>
            <person name="Liu H."/>
            <person name="Zhao H."/>
            <person name="Xu D."/>
            <person name="Zhang Y."/>
        </authorList>
    </citation>
    <scope>NUCLEOTIDE SEQUENCE [LARGE SCALE GENOMIC DNA]</scope>
    <source>
        <strain evidence="2">cv. Yunnan</strain>
        <tissue evidence="1">Leaves</tissue>
    </source>
</reference>
<comment type="caution">
    <text evidence="1">The sequence shown here is derived from an EMBL/GenBank/DDBJ whole genome shotgun (WGS) entry which is preliminary data.</text>
</comment>
<dbReference type="EMBL" id="CM042019">
    <property type="protein sequence ID" value="KAI3825241.1"/>
    <property type="molecule type" value="Genomic_DNA"/>
</dbReference>
<accession>A0ACB9JYV6</accession>